<dbReference type="AlphaFoldDB" id="A0A5N6H8E1"/>
<organism evidence="2">
    <name type="scientific">Aspergillus flavus</name>
    <dbReference type="NCBI Taxonomy" id="5059"/>
    <lineage>
        <taxon>Eukaryota</taxon>
        <taxon>Fungi</taxon>
        <taxon>Dikarya</taxon>
        <taxon>Ascomycota</taxon>
        <taxon>Pezizomycotina</taxon>
        <taxon>Eurotiomycetes</taxon>
        <taxon>Eurotiomycetidae</taxon>
        <taxon>Eurotiales</taxon>
        <taxon>Aspergillaceae</taxon>
        <taxon>Aspergillus</taxon>
        <taxon>Aspergillus subgen. Circumdati</taxon>
    </lineage>
</organism>
<sequence>MLIQQPRSSNDIYISFALACSLAYTSEGRVSICREEVLQWFRSDRQVRPHTRKSPNSNTVSNGFAQLSSLSMDYRSPSDMAAAVGSTSSLSNPAINHPVALSEDQVSDKEQRDPIDSPSHDNYRLHPTCRIRGPGQSTPSDTATGIVESMRSCSGTRDIRSELGCQSNYNCMVRNMDIFQLLNEG</sequence>
<dbReference type="Proteomes" id="UP000325434">
    <property type="component" value="Unassembled WGS sequence"/>
</dbReference>
<dbReference type="EMBL" id="ML734565">
    <property type="protein sequence ID" value="KAB8250495.1"/>
    <property type="molecule type" value="Genomic_DNA"/>
</dbReference>
<protein>
    <submittedName>
        <fullName evidence="2">Uncharacterized protein</fullName>
    </submittedName>
</protein>
<name>A0A5N6H8E1_ASPFL</name>
<evidence type="ECO:0000256" key="1">
    <source>
        <dbReference type="SAM" id="MobiDB-lite"/>
    </source>
</evidence>
<accession>A0A5N6H8E1</accession>
<feature type="compositionally biased region" description="Basic and acidic residues" evidence="1">
    <location>
        <begin position="106"/>
        <end position="124"/>
    </location>
</feature>
<gene>
    <name evidence="2" type="ORF">BDV35DRAFT_82490</name>
</gene>
<feature type="compositionally biased region" description="Polar residues" evidence="1">
    <location>
        <begin position="85"/>
        <end position="94"/>
    </location>
</feature>
<feature type="region of interest" description="Disordered" evidence="1">
    <location>
        <begin position="83"/>
        <end position="143"/>
    </location>
</feature>
<evidence type="ECO:0000313" key="2">
    <source>
        <dbReference type="EMBL" id="KAB8250495.1"/>
    </source>
</evidence>
<proteinExistence type="predicted"/>
<reference evidence="2" key="1">
    <citation type="submission" date="2019-04" db="EMBL/GenBank/DDBJ databases">
        <title>Friends and foes A comparative genomics study of 23 Aspergillus species from section Flavi.</title>
        <authorList>
            <consortium name="DOE Joint Genome Institute"/>
            <person name="Kjaerbolling I."/>
            <person name="Vesth T."/>
            <person name="Frisvad J.C."/>
            <person name="Nybo J.L."/>
            <person name="Theobald S."/>
            <person name="Kildgaard S."/>
            <person name="Isbrandt T."/>
            <person name="Kuo A."/>
            <person name="Sato A."/>
            <person name="Lyhne E.K."/>
            <person name="Kogle M.E."/>
            <person name="Wiebenga A."/>
            <person name="Kun R.S."/>
            <person name="Lubbers R.J."/>
            <person name="Makela M.R."/>
            <person name="Barry K."/>
            <person name="Chovatia M."/>
            <person name="Clum A."/>
            <person name="Daum C."/>
            <person name="Haridas S."/>
            <person name="He G."/>
            <person name="LaButti K."/>
            <person name="Lipzen A."/>
            <person name="Mondo S."/>
            <person name="Riley R."/>
            <person name="Salamov A."/>
            <person name="Simmons B.A."/>
            <person name="Magnuson J.K."/>
            <person name="Henrissat B."/>
            <person name="Mortensen U.H."/>
            <person name="Larsen T.O."/>
            <person name="Devries R.P."/>
            <person name="Grigoriev I.V."/>
            <person name="Machida M."/>
            <person name="Baker S.E."/>
            <person name="Andersen M.R."/>
        </authorList>
    </citation>
    <scope>NUCLEOTIDE SEQUENCE [LARGE SCALE GENOMIC DNA]</scope>
    <source>
        <strain evidence="2">CBS 121.62</strain>
    </source>
</reference>